<comment type="subcellular location">
    <subcellularLocation>
        <location evidence="1">Cell membrane</location>
        <topology evidence="1">Multi-pass membrane protein</topology>
    </subcellularLocation>
</comment>
<proteinExistence type="inferred from homology"/>
<dbReference type="InterPro" id="IPR018383">
    <property type="entry name" value="UPF0324_pro"/>
</dbReference>
<feature type="transmembrane region" description="Helical" evidence="7">
    <location>
        <begin position="197"/>
        <end position="219"/>
    </location>
</feature>
<feature type="transmembrane region" description="Helical" evidence="7">
    <location>
        <begin position="170"/>
        <end position="191"/>
    </location>
</feature>
<evidence type="ECO:0000256" key="6">
    <source>
        <dbReference type="ARBA" id="ARBA00023136"/>
    </source>
</evidence>
<evidence type="ECO:0000256" key="5">
    <source>
        <dbReference type="ARBA" id="ARBA00022989"/>
    </source>
</evidence>
<accession>A0A193LL88</accession>
<comment type="similarity">
    <text evidence="2">Belongs to the UPF0324 family.</text>
</comment>
<feature type="transmembrane region" description="Helical" evidence="7">
    <location>
        <begin position="104"/>
        <end position="124"/>
    </location>
</feature>
<keyword evidence="4 7" id="KW-0812">Transmembrane</keyword>
<name>A0A193LL88_9GAMM</name>
<sequence>MLSATIALASAYLSEHYGGPAMLFALLLGIAFNFLADSSKTGPGIQFSSKRILRVGVALLGARITWTEVQNLGAETVALVVSGVLVTLVVGTGIARLLKLPRSFGVLTAGAVAICGASAALAISSVLPNDSRSERWTIVTVVGVTALSTIAMMVYPLFSAFLQFDDTAAGVFIGATIHDVAQVIGAGYTISTEAGDTAAIVKLLRVSCLLPVVVAIGFLQRGSKSADAPKVPLLPLFLFGFVVLVAANSFGLISPDIAAFLGTVSRWCLLCAVAALGIRTSLGELAVVGPRPLLAMVSQTALLALFAIGGLLYLD</sequence>
<evidence type="ECO:0000256" key="3">
    <source>
        <dbReference type="ARBA" id="ARBA00022475"/>
    </source>
</evidence>
<keyword evidence="6 7" id="KW-0472">Membrane</keyword>
<evidence type="ECO:0000256" key="7">
    <source>
        <dbReference type="SAM" id="Phobius"/>
    </source>
</evidence>
<evidence type="ECO:0008006" key="10">
    <source>
        <dbReference type="Google" id="ProtNLM"/>
    </source>
</evidence>
<keyword evidence="5 7" id="KW-1133">Transmembrane helix</keyword>
<dbReference type="GO" id="GO:0005886">
    <property type="term" value="C:plasma membrane"/>
    <property type="evidence" value="ECO:0007669"/>
    <property type="project" value="UniProtKB-SubCell"/>
</dbReference>
<evidence type="ECO:0000256" key="1">
    <source>
        <dbReference type="ARBA" id="ARBA00004651"/>
    </source>
</evidence>
<dbReference type="PANTHER" id="PTHR30106:SF2">
    <property type="entry name" value="UPF0324 INNER MEMBRANE PROTEIN YEIH"/>
    <property type="match status" value="1"/>
</dbReference>
<dbReference type="Proteomes" id="UP000092695">
    <property type="component" value="Chromosome"/>
</dbReference>
<feature type="transmembrane region" description="Helical" evidence="7">
    <location>
        <begin position="293"/>
        <end position="314"/>
    </location>
</feature>
<feature type="transmembrane region" description="Helical" evidence="7">
    <location>
        <begin position="17"/>
        <end position="36"/>
    </location>
</feature>
<organism evidence="8 9">
    <name type="scientific">Woeseia oceani</name>
    <dbReference type="NCBI Taxonomy" id="1548547"/>
    <lineage>
        <taxon>Bacteria</taxon>
        <taxon>Pseudomonadati</taxon>
        <taxon>Pseudomonadota</taxon>
        <taxon>Gammaproteobacteria</taxon>
        <taxon>Woeseiales</taxon>
        <taxon>Woeseiaceae</taxon>
        <taxon>Woeseia</taxon>
    </lineage>
</organism>
<feature type="transmembrane region" description="Helical" evidence="7">
    <location>
        <begin position="136"/>
        <end position="158"/>
    </location>
</feature>
<dbReference type="Pfam" id="PF03601">
    <property type="entry name" value="Cons_hypoth698"/>
    <property type="match status" value="1"/>
</dbReference>
<feature type="transmembrane region" description="Helical" evidence="7">
    <location>
        <begin position="78"/>
        <end position="97"/>
    </location>
</feature>
<protein>
    <recommendedName>
        <fullName evidence="10">Sulfate exporter family transporter</fullName>
    </recommendedName>
</protein>
<gene>
    <name evidence="8" type="ORF">BA177_11400</name>
</gene>
<feature type="transmembrane region" description="Helical" evidence="7">
    <location>
        <begin position="257"/>
        <end position="281"/>
    </location>
</feature>
<dbReference type="AlphaFoldDB" id="A0A193LL88"/>
<keyword evidence="3" id="KW-1003">Cell membrane</keyword>
<dbReference type="KEGG" id="woc:BA177_11400"/>
<evidence type="ECO:0000313" key="9">
    <source>
        <dbReference type="Proteomes" id="UP000092695"/>
    </source>
</evidence>
<dbReference type="PANTHER" id="PTHR30106">
    <property type="entry name" value="INNER MEMBRANE PROTEIN YEIH-RELATED"/>
    <property type="match status" value="1"/>
</dbReference>
<dbReference type="RefSeq" id="WP_068619266.1">
    <property type="nucleotide sequence ID" value="NZ_CP016268.1"/>
</dbReference>
<evidence type="ECO:0000313" key="8">
    <source>
        <dbReference type="EMBL" id="ANO53183.1"/>
    </source>
</evidence>
<keyword evidence="9" id="KW-1185">Reference proteome</keyword>
<reference evidence="8 9" key="1">
    <citation type="submission" date="2016-06" db="EMBL/GenBank/DDBJ databases">
        <title>Complete genome sequence of a deep-branching marine Gamma Proteobacterium Woeseia oceani type strain XK5.</title>
        <authorList>
            <person name="Mu D."/>
            <person name="Du Z."/>
        </authorList>
    </citation>
    <scope>NUCLEOTIDE SEQUENCE [LARGE SCALE GENOMIC DNA]</scope>
    <source>
        <strain evidence="8 9">XK5</strain>
    </source>
</reference>
<evidence type="ECO:0000256" key="4">
    <source>
        <dbReference type="ARBA" id="ARBA00022692"/>
    </source>
</evidence>
<evidence type="ECO:0000256" key="2">
    <source>
        <dbReference type="ARBA" id="ARBA00007977"/>
    </source>
</evidence>
<dbReference type="EMBL" id="CP016268">
    <property type="protein sequence ID" value="ANO53183.1"/>
    <property type="molecule type" value="Genomic_DNA"/>
</dbReference>
<feature type="transmembrane region" description="Helical" evidence="7">
    <location>
        <begin position="231"/>
        <end position="251"/>
    </location>
</feature>